<evidence type="ECO:0000313" key="5">
    <source>
        <dbReference type="Proteomes" id="UP000701853"/>
    </source>
</evidence>
<gene>
    <name evidence="4" type="ORF">CXB51_003868</name>
</gene>
<reference evidence="4 5" key="1">
    <citation type="journal article" date="2021" name="bioRxiv">
        <title>The Gossypium anomalum genome as a resource for cotton improvement and evolutionary analysis of hybrid incompatibility.</title>
        <authorList>
            <person name="Grover C.E."/>
            <person name="Yuan D."/>
            <person name="Arick M.A."/>
            <person name="Miller E.R."/>
            <person name="Hu G."/>
            <person name="Peterson D.G."/>
            <person name="Wendel J.F."/>
            <person name="Udall J.A."/>
        </authorList>
    </citation>
    <scope>NUCLEOTIDE SEQUENCE [LARGE SCALE GENOMIC DNA]</scope>
    <source>
        <strain evidence="4">JFW-Udall</strain>
        <tissue evidence="4">Leaf</tissue>
    </source>
</reference>
<dbReference type="PANTHER" id="PTHR13343:SF17">
    <property type="entry name" value="CELLULAR REPRESSOR OF E1A-STIMULATED GENES, ISOFORM A"/>
    <property type="match status" value="1"/>
</dbReference>
<dbReference type="OrthoDB" id="46836at2759"/>
<evidence type="ECO:0000313" key="4">
    <source>
        <dbReference type="EMBL" id="KAG8501554.1"/>
    </source>
</evidence>
<name>A0A8J5Z6B2_9ROSI</name>
<evidence type="ECO:0008006" key="6">
    <source>
        <dbReference type="Google" id="ProtNLM"/>
    </source>
</evidence>
<dbReference type="EMBL" id="JAHUZN010000002">
    <property type="protein sequence ID" value="KAG8501554.1"/>
    <property type="molecule type" value="Genomic_DNA"/>
</dbReference>
<dbReference type="SUPFAM" id="SSF50475">
    <property type="entry name" value="FMN-binding split barrel"/>
    <property type="match status" value="1"/>
</dbReference>
<accession>A0A8J5Z6B2</accession>
<dbReference type="Pfam" id="PF14111">
    <property type="entry name" value="DUF4283"/>
    <property type="match status" value="1"/>
</dbReference>
<feature type="domain" description="CREG-like beta-barrel" evidence="2">
    <location>
        <begin position="32"/>
        <end position="196"/>
    </location>
</feature>
<dbReference type="PANTHER" id="PTHR13343">
    <property type="entry name" value="CREG1 PROTEIN"/>
    <property type="match status" value="1"/>
</dbReference>
<proteinExistence type="predicted"/>
<feature type="domain" description="DUF4283" evidence="3">
    <location>
        <begin position="311"/>
        <end position="368"/>
    </location>
</feature>
<protein>
    <recommendedName>
        <fullName evidence="6">DUF4283 domain-containing protein</fullName>
    </recommendedName>
</protein>
<evidence type="ECO:0000259" key="3">
    <source>
        <dbReference type="Pfam" id="PF14111"/>
    </source>
</evidence>
<organism evidence="4 5">
    <name type="scientific">Gossypium anomalum</name>
    <dbReference type="NCBI Taxonomy" id="47600"/>
    <lineage>
        <taxon>Eukaryota</taxon>
        <taxon>Viridiplantae</taxon>
        <taxon>Streptophyta</taxon>
        <taxon>Embryophyta</taxon>
        <taxon>Tracheophyta</taxon>
        <taxon>Spermatophyta</taxon>
        <taxon>Magnoliopsida</taxon>
        <taxon>eudicotyledons</taxon>
        <taxon>Gunneridae</taxon>
        <taxon>Pentapetalae</taxon>
        <taxon>rosids</taxon>
        <taxon>malvids</taxon>
        <taxon>Malvales</taxon>
        <taxon>Malvaceae</taxon>
        <taxon>Malvoideae</taxon>
        <taxon>Gossypium</taxon>
    </lineage>
</organism>
<dbReference type="GO" id="GO:0005737">
    <property type="term" value="C:cytoplasm"/>
    <property type="evidence" value="ECO:0007669"/>
    <property type="project" value="UniProtKB-ARBA"/>
</dbReference>
<feature type="chain" id="PRO_5035255602" description="DUF4283 domain-containing protein" evidence="1">
    <location>
        <begin position="24"/>
        <end position="383"/>
    </location>
</feature>
<sequence>MKSKCFYCFSFLIFLGFQDCCEGRLLLASPKPDRDNAAGYARWLVSQSSWGILSTMSMELGGSPFGNVVSFSDGVVDKNTGIPYFYLTTLDPTARNALKDHRSSLTISEYPLGTCGNADPESPVCAKITLTGKLVLLDANSKESKFAQTALFTKHPEMKGWPKSHNFRIFKLKIENIFMINWFGGPKPLTVAQYLKYKILSQESFSSASLERPGSSISEGLKRVPKKVKNKSPDDPELKDVVMEYGLSKISWQNKLVGNVEDRGLGDEVVVESKLKIGEDDYTISTESEYLEITFSERIHEWIDRSMAKTVSLWGLTRRFQVVDLDNKFFLVKLSNQKDCDNALMGGSWTIYGHYLVVELWTRDFTTSESYPSKMTLDASFDP</sequence>
<evidence type="ECO:0000259" key="2">
    <source>
        <dbReference type="Pfam" id="PF13883"/>
    </source>
</evidence>
<dbReference type="Pfam" id="PF13883">
    <property type="entry name" value="CREG_beta-barrel"/>
    <property type="match status" value="1"/>
</dbReference>
<keyword evidence="1" id="KW-0732">Signal</keyword>
<dbReference type="AlphaFoldDB" id="A0A8J5Z6B2"/>
<dbReference type="Proteomes" id="UP000701853">
    <property type="component" value="Chromosome 2"/>
</dbReference>
<dbReference type="InterPro" id="IPR055343">
    <property type="entry name" value="CREG_beta-barrel"/>
</dbReference>
<dbReference type="InterPro" id="IPR025558">
    <property type="entry name" value="DUF4283"/>
</dbReference>
<feature type="signal peptide" evidence="1">
    <location>
        <begin position="1"/>
        <end position="23"/>
    </location>
</feature>
<comment type="caution">
    <text evidence="4">The sequence shown here is derived from an EMBL/GenBank/DDBJ whole genome shotgun (WGS) entry which is preliminary data.</text>
</comment>
<evidence type="ECO:0000256" key="1">
    <source>
        <dbReference type="SAM" id="SignalP"/>
    </source>
</evidence>
<dbReference type="Gene3D" id="2.30.110.10">
    <property type="entry name" value="Electron Transport, Fmn-binding Protein, Chain A"/>
    <property type="match status" value="1"/>
</dbReference>
<keyword evidence="5" id="KW-1185">Reference proteome</keyword>
<dbReference type="InterPro" id="IPR012349">
    <property type="entry name" value="Split_barrel_FMN-bd"/>
</dbReference>